<feature type="region of interest" description="Disordered" evidence="1">
    <location>
        <begin position="1"/>
        <end position="27"/>
    </location>
</feature>
<evidence type="ECO:0000256" key="1">
    <source>
        <dbReference type="SAM" id="MobiDB-lite"/>
    </source>
</evidence>
<proteinExistence type="predicted"/>
<keyword evidence="3" id="KW-1185">Reference proteome</keyword>
<evidence type="ECO:0000313" key="3">
    <source>
        <dbReference type="Proteomes" id="UP001058974"/>
    </source>
</evidence>
<sequence length="222" mass="25801">MTSNHPHDLNQMNINPNPNNTTKYQHQNLTQCPGSQDCQDYDYIKLKFLGPEQPKCNSELVKYGSEAPILYHLSLRDFVKGEEVTEYHSDVEVIDLLGKHSDLMSEFNGFLKHCENIEERSFMEGRFILDNALIAIEIIHALKRKTRGNKVELDLKIDISKAYDIVDWGFFRGLSSVIAPRIKSFNEARKLIYDICSKEDRKTASRVVAMVWVFWNNMNNWI</sequence>
<dbReference type="Proteomes" id="UP001058974">
    <property type="component" value="Chromosome 7"/>
</dbReference>
<feature type="compositionally biased region" description="Low complexity" evidence="1">
    <location>
        <begin position="10"/>
        <end position="20"/>
    </location>
</feature>
<evidence type="ECO:0000313" key="2">
    <source>
        <dbReference type="EMBL" id="KAI5383593.1"/>
    </source>
</evidence>
<reference evidence="2 3" key="1">
    <citation type="journal article" date="2022" name="Nat. Genet.">
        <title>Improved pea reference genome and pan-genome highlight genomic features and evolutionary characteristics.</title>
        <authorList>
            <person name="Yang T."/>
            <person name="Liu R."/>
            <person name="Luo Y."/>
            <person name="Hu S."/>
            <person name="Wang D."/>
            <person name="Wang C."/>
            <person name="Pandey M.K."/>
            <person name="Ge S."/>
            <person name="Xu Q."/>
            <person name="Li N."/>
            <person name="Li G."/>
            <person name="Huang Y."/>
            <person name="Saxena R.K."/>
            <person name="Ji Y."/>
            <person name="Li M."/>
            <person name="Yan X."/>
            <person name="He Y."/>
            <person name="Liu Y."/>
            <person name="Wang X."/>
            <person name="Xiang C."/>
            <person name="Varshney R.K."/>
            <person name="Ding H."/>
            <person name="Gao S."/>
            <person name="Zong X."/>
        </authorList>
    </citation>
    <scope>NUCLEOTIDE SEQUENCE [LARGE SCALE GENOMIC DNA]</scope>
    <source>
        <strain evidence="2 3">cv. Zhongwan 6</strain>
    </source>
</reference>
<protein>
    <submittedName>
        <fullName evidence="2">Uncharacterized protein</fullName>
    </submittedName>
</protein>
<gene>
    <name evidence="2" type="ORF">KIW84_070823</name>
</gene>
<comment type="caution">
    <text evidence="2">The sequence shown here is derived from an EMBL/GenBank/DDBJ whole genome shotgun (WGS) entry which is preliminary data.</text>
</comment>
<dbReference type="AlphaFoldDB" id="A0A9D4VGQ9"/>
<accession>A0A9D4VGQ9</accession>
<name>A0A9D4VGQ9_PEA</name>
<organism evidence="2 3">
    <name type="scientific">Pisum sativum</name>
    <name type="common">Garden pea</name>
    <name type="synonym">Lathyrus oleraceus</name>
    <dbReference type="NCBI Taxonomy" id="3888"/>
    <lineage>
        <taxon>Eukaryota</taxon>
        <taxon>Viridiplantae</taxon>
        <taxon>Streptophyta</taxon>
        <taxon>Embryophyta</taxon>
        <taxon>Tracheophyta</taxon>
        <taxon>Spermatophyta</taxon>
        <taxon>Magnoliopsida</taxon>
        <taxon>eudicotyledons</taxon>
        <taxon>Gunneridae</taxon>
        <taxon>Pentapetalae</taxon>
        <taxon>rosids</taxon>
        <taxon>fabids</taxon>
        <taxon>Fabales</taxon>
        <taxon>Fabaceae</taxon>
        <taxon>Papilionoideae</taxon>
        <taxon>50 kb inversion clade</taxon>
        <taxon>NPAAA clade</taxon>
        <taxon>Hologalegina</taxon>
        <taxon>IRL clade</taxon>
        <taxon>Fabeae</taxon>
        <taxon>Lathyrus</taxon>
    </lineage>
</organism>
<dbReference type="Gramene" id="Psat07G0082300-T1">
    <property type="protein sequence ID" value="KAI5383593.1"/>
    <property type="gene ID" value="KIW84_070823"/>
</dbReference>
<dbReference type="EMBL" id="JAMSHJ010000007">
    <property type="protein sequence ID" value="KAI5383593.1"/>
    <property type="molecule type" value="Genomic_DNA"/>
</dbReference>